<dbReference type="EMBL" id="JXJT01000005">
    <property type="protein sequence ID" value="PCS04161.1"/>
    <property type="molecule type" value="Genomic_DNA"/>
</dbReference>
<keyword evidence="1" id="KW-0472">Membrane</keyword>
<keyword evidence="1" id="KW-0812">Transmembrane</keyword>
<protein>
    <submittedName>
        <fullName evidence="2">Uncharacterized protein</fullName>
    </submittedName>
</protein>
<sequence>MESEKAVASRILTFYVSKALIMLIVRAFVDALKKEAF</sequence>
<feature type="transmembrane region" description="Helical" evidence="1">
    <location>
        <begin position="12"/>
        <end position="29"/>
    </location>
</feature>
<evidence type="ECO:0000256" key="1">
    <source>
        <dbReference type="SAM" id="Phobius"/>
    </source>
</evidence>
<evidence type="ECO:0000313" key="2">
    <source>
        <dbReference type="EMBL" id="PCS04161.1"/>
    </source>
</evidence>
<keyword evidence="3" id="KW-1185">Reference proteome</keyword>
<evidence type="ECO:0000313" key="3">
    <source>
        <dbReference type="Proteomes" id="UP000218979"/>
    </source>
</evidence>
<comment type="caution">
    <text evidence="2">The sequence shown here is derived from an EMBL/GenBank/DDBJ whole genome shotgun (WGS) entry which is preliminary data.</text>
</comment>
<proteinExistence type="predicted"/>
<keyword evidence="1" id="KW-1133">Transmembrane helix</keyword>
<name>A0ABX4I8C1_9LACT</name>
<reference evidence="2 3" key="1">
    <citation type="submission" date="2014-12" db="EMBL/GenBank/DDBJ databases">
        <title>Draft genome sequences of 10 type strains of Lactococcus.</title>
        <authorList>
            <person name="Sun Z."/>
            <person name="Zhong Z."/>
            <person name="Liu W."/>
            <person name="Zhang W."/>
            <person name="Zhang H."/>
        </authorList>
    </citation>
    <scope>NUCLEOTIDE SEQUENCE [LARGE SCALE GENOMIC DNA]</scope>
    <source>
        <strain evidence="2 3">DSM 22330</strain>
    </source>
</reference>
<organism evidence="2 3">
    <name type="scientific">Pseudolactococcus chungangensis CAU 28 = DSM 22330</name>
    <dbReference type="NCBI Taxonomy" id="1122154"/>
    <lineage>
        <taxon>Bacteria</taxon>
        <taxon>Bacillati</taxon>
        <taxon>Bacillota</taxon>
        <taxon>Bacilli</taxon>
        <taxon>Lactobacillales</taxon>
        <taxon>Streptococcaceae</taxon>
        <taxon>Pseudolactococcus</taxon>
    </lineage>
</organism>
<accession>A0ABX4I8C1</accession>
<gene>
    <name evidence="2" type="ORF">RR45_GL001752</name>
</gene>
<dbReference type="Proteomes" id="UP000218979">
    <property type="component" value="Unassembled WGS sequence"/>
</dbReference>